<feature type="region of interest" description="Disordered" evidence="1">
    <location>
        <begin position="1"/>
        <end position="20"/>
    </location>
</feature>
<protein>
    <submittedName>
        <fullName evidence="3">M6 family metalloprotease domain-containing protein</fullName>
    </submittedName>
</protein>
<sequence>MGPPDGAMHDARTLAQGRGPDQLRAKGLARGRMARHSVVASGRAVTAPPGFVSFVLKPLTRLPHEPARLFLLTALAICAGAAPGGATMPTRSGTIEPPVRAAFEAGLFDLPVQPGRPGTSATASAQSVWHIPVIMVGFADDTLEFSASEFEFALFDTTGSTPTGSVFDYFQWVSEGRLRVTGDVVAVVQLPQTREWYAALSYGLTYFATPNNSYGLVYDALARTHRSVDWSRFDQDRDGYVDMLWVLHAGPGAETSLDRNHLWSITSRMTGGWRGGSPFVTEQLLPGAYNVYYRLDRFTILPEVSGLRPGNRAEIGVFCHEFGHTLGLPDLYDTSTLGGAANAGPGYWSLMATGSYGGNGSSPEFPTHVGAWASRFLGWRNTVRPTRDTTMTLAPMAAGGDIVEFWFQGQQNPEHFLLEVRERAGFDRTLNAPGLIVTHVDEAAIGARLSANRVNAGPTPGLWLVEADGDSDLVVGRNRGDAYDPFPGLGGRTALAEDTWPDTRTFDGATTTIGLRHIVRVGSAVRFDMQVRAGGWRPASAVTAGAFVPSLTLSNGRPAAADANGNVHVVTSESRAGRPQVVLRTRTRAGQWEPEVQLSASAVAALDPTIAVLPGGDLAVAWSDASGGRQRILYRARIRGTWTEPRVVGDVPGQNAAPALGADAAGRVHLAWLGTQSDVPAVWALTFMYFAPFGAPARLTTAGELPRAPALAVQPDGTSIVAWLDAASAPQRIWFRRGHPDSGFAERLALTPPPYTDQTAFSIGAGPDGSFHAVWVTSGNASREIHWQRRRGAAGPAPMDSVIETRSAFLQNMHVEADPSGGVHLAFESAPAGTPQTWYKRWRPGFGWDFASTEITEIADGSGSRPSVIAWSHGNVLLLYTDYAGAPPRLVERERRLDPLSPVAVDPAPPPPVAAALAVGPNPAHAGAPLRFRLAPAAAGDAIEVFDIAGRRVAVAPVAPGADEARLDGTVTARLGGGVYFARVRGSDARARVVVLR</sequence>
<dbReference type="PANTHER" id="PTHR41775">
    <property type="entry name" value="SECRETED PROTEIN-RELATED"/>
    <property type="match status" value="1"/>
</dbReference>
<evidence type="ECO:0000313" key="3">
    <source>
        <dbReference type="EMBL" id="HGZ43122.1"/>
    </source>
</evidence>
<organism evidence="3">
    <name type="scientific">Eiseniibacteriota bacterium</name>
    <dbReference type="NCBI Taxonomy" id="2212470"/>
    <lineage>
        <taxon>Bacteria</taxon>
        <taxon>Candidatus Eiseniibacteriota</taxon>
    </lineage>
</organism>
<evidence type="ECO:0000256" key="1">
    <source>
        <dbReference type="SAM" id="MobiDB-lite"/>
    </source>
</evidence>
<dbReference type="NCBIfam" id="TIGR03296">
    <property type="entry name" value="M6dom_TIGR03296"/>
    <property type="match status" value="1"/>
</dbReference>
<dbReference type="SUPFAM" id="SSF89372">
    <property type="entry name" value="Fucose-specific lectin"/>
    <property type="match status" value="1"/>
</dbReference>
<dbReference type="GO" id="GO:0006508">
    <property type="term" value="P:proteolysis"/>
    <property type="evidence" value="ECO:0007669"/>
    <property type="project" value="UniProtKB-KW"/>
</dbReference>
<dbReference type="Pfam" id="PF05547">
    <property type="entry name" value="Peptidase_M6"/>
    <property type="match status" value="1"/>
</dbReference>
<dbReference type="PANTHER" id="PTHR41775:SF1">
    <property type="entry name" value="PEPTIDASE M6-LIKE DOMAIN-CONTAINING PROTEIN"/>
    <property type="match status" value="1"/>
</dbReference>
<comment type="caution">
    <text evidence="3">The sequence shown here is derived from an EMBL/GenBank/DDBJ whole genome shotgun (WGS) entry which is preliminary data.</text>
</comment>
<gene>
    <name evidence="3" type="ORF">ENR23_06805</name>
</gene>
<keyword evidence="3" id="KW-0378">Hydrolase</keyword>
<dbReference type="InterPro" id="IPR008757">
    <property type="entry name" value="Peptidase_M6-like_domain"/>
</dbReference>
<proteinExistence type="predicted"/>
<dbReference type="SUPFAM" id="SSF55486">
    <property type="entry name" value="Metalloproteases ('zincins'), catalytic domain"/>
    <property type="match status" value="1"/>
</dbReference>
<reference evidence="3" key="1">
    <citation type="journal article" date="2020" name="mSystems">
        <title>Genome- and Community-Level Interaction Insights into Carbon Utilization and Element Cycling Functions of Hydrothermarchaeota in Hydrothermal Sediment.</title>
        <authorList>
            <person name="Zhou Z."/>
            <person name="Liu Y."/>
            <person name="Xu W."/>
            <person name="Pan J."/>
            <person name="Luo Z.H."/>
            <person name="Li M."/>
        </authorList>
    </citation>
    <scope>NUCLEOTIDE SEQUENCE [LARGE SCALE GENOMIC DNA]</scope>
    <source>
        <strain evidence="3">SpSt-381</strain>
    </source>
</reference>
<dbReference type="GO" id="GO:0008237">
    <property type="term" value="F:metallopeptidase activity"/>
    <property type="evidence" value="ECO:0007669"/>
    <property type="project" value="UniProtKB-KW"/>
</dbReference>
<keyword evidence="3" id="KW-0645">Protease</keyword>
<accession>A0A832I9S3</accession>
<evidence type="ECO:0000259" key="2">
    <source>
        <dbReference type="Pfam" id="PF05547"/>
    </source>
</evidence>
<dbReference type="EMBL" id="DSQF01000012">
    <property type="protein sequence ID" value="HGZ43122.1"/>
    <property type="molecule type" value="Genomic_DNA"/>
</dbReference>
<feature type="domain" description="Peptidase M6-like" evidence="2">
    <location>
        <begin position="164"/>
        <end position="377"/>
    </location>
</feature>
<name>A0A832I9S3_UNCEI</name>
<dbReference type="AlphaFoldDB" id="A0A832I9S3"/>
<keyword evidence="3" id="KW-0482">Metalloprotease</keyword>